<evidence type="ECO:0000256" key="5">
    <source>
        <dbReference type="ARBA" id="ARBA00022840"/>
    </source>
</evidence>
<dbReference type="Gene3D" id="2.40.50.100">
    <property type="match status" value="1"/>
</dbReference>
<dbReference type="GO" id="GO:0005524">
    <property type="term" value="F:ATP binding"/>
    <property type="evidence" value="ECO:0007669"/>
    <property type="project" value="UniProtKB-KW"/>
</dbReference>
<gene>
    <name evidence="8" type="primary">potA</name>
    <name evidence="10" type="ORF">NIES593_06325</name>
</gene>
<dbReference type="GO" id="GO:0043190">
    <property type="term" value="C:ATP-binding cassette (ABC) transporter complex"/>
    <property type="evidence" value="ECO:0007669"/>
    <property type="project" value="InterPro"/>
</dbReference>
<comment type="catalytic activity">
    <reaction evidence="8">
        <text>ATP + H2O + polyamine-[polyamine-binding protein]Side 1 = ADP + phosphate + polyamineSide 2 + [polyamine-binding protein]Side 1.</text>
        <dbReference type="EC" id="7.6.2.11"/>
    </reaction>
</comment>
<proteinExistence type="inferred from homology"/>
<dbReference type="EMBL" id="MRCB01000005">
    <property type="protein sequence ID" value="OKH24829.1"/>
    <property type="molecule type" value="Genomic_DNA"/>
</dbReference>
<dbReference type="Pfam" id="PF08402">
    <property type="entry name" value="TOBE_2"/>
    <property type="match status" value="1"/>
</dbReference>
<comment type="similarity">
    <text evidence="8">Belongs to the ABC transporter superfamily. Spermidine/putrescine importer (TC 3.A.1.11.1) family.</text>
</comment>
<dbReference type="FunFam" id="3.40.50.300:FF:000133">
    <property type="entry name" value="Spermidine/putrescine import ATP-binding protein PotA"/>
    <property type="match status" value="1"/>
</dbReference>
<dbReference type="GO" id="GO:0015594">
    <property type="term" value="F:ABC-type putrescine transporter activity"/>
    <property type="evidence" value="ECO:0007669"/>
    <property type="project" value="InterPro"/>
</dbReference>
<comment type="subunit">
    <text evidence="8">The complex is composed of two ATP-binding proteins (PotA), two transmembrane proteins (PotB and PotC) and a solute-binding protein (PotD).</text>
</comment>
<evidence type="ECO:0000256" key="6">
    <source>
        <dbReference type="ARBA" id="ARBA00022967"/>
    </source>
</evidence>
<organism evidence="10 11">
    <name type="scientific">Hydrococcus rivularis NIES-593</name>
    <dbReference type="NCBI Taxonomy" id="1921803"/>
    <lineage>
        <taxon>Bacteria</taxon>
        <taxon>Bacillati</taxon>
        <taxon>Cyanobacteriota</taxon>
        <taxon>Cyanophyceae</taxon>
        <taxon>Pleurocapsales</taxon>
        <taxon>Hydrococcaceae</taxon>
        <taxon>Hydrococcus</taxon>
    </lineage>
</organism>
<dbReference type="AlphaFoldDB" id="A0A1U7HMP0"/>
<dbReference type="RefSeq" id="WP_073598775.1">
    <property type="nucleotide sequence ID" value="NZ_MRCB01000005.1"/>
</dbReference>
<dbReference type="InterPro" id="IPR008995">
    <property type="entry name" value="Mo/tungstate-bd_C_term_dom"/>
</dbReference>
<dbReference type="PROSITE" id="PS00211">
    <property type="entry name" value="ABC_TRANSPORTER_1"/>
    <property type="match status" value="1"/>
</dbReference>
<comment type="subcellular location">
    <subcellularLocation>
        <location evidence="1">Cell inner membrane</location>
        <topology evidence="1">Peripheral membrane protein</topology>
    </subcellularLocation>
</comment>
<dbReference type="InterPro" id="IPR003439">
    <property type="entry name" value="ABC_transporter-like_ATP-bd"/>
</dbReference>
<dbReference type="InterPro" id="IPR003593">
    <property type="entry name" value="AAA+_ATPase"/>
</dbReference>
<comment type="function">
    <text evidence="8">Part of the ABC transporter complex PotABCD involved in spermidine/putrescine import. Responsible for energy coupling to the transport system.</text>
</comment>
<dbReference type="STRING" id="1921803.NIES593_06325"/>
<keyword evidence="2 8" id="KW-0813">Transport</keyword>
<comment type="caution">
    <text evidence="10">The sequence shown here is derived from an EMBL/GenBank/DDBJ whole genome shotgun (WGS) entry which is preliminary data.</text>
</comment>
<dbReference type="OrthoDB" id="508245at2"/>
<dbReference type="PANTHER" id="PTHR42781:SF4">
    <property type="entry name" value="SPERMIDINE_PUTRESCINE IMPORT ATP-BINDING PROTEIN POTA"/>
    <property type="match status" value="1"/>
</dbReference>
<feature type="domain" description="ABC transporter" evidence="9">
    <location>
        <begin position="4"/>
        <end position="239"/>
    </location>
</feature>
<dbReference type="SMART" id="SM00382">
    <property type="entry name" value="AAA"/>
    <property type="match status" value="1"/>
</dbReference>
<keyword evidence="11" id="KW-1185">Reference proteome</keyword>
<evidence type="ECO:0000313" key="10">
    <source>
        <dbReference type="EMBL" id="OKH24829.1"/>
    </source>
</evidence>
<dbReference type="InterPro" id="IPR017871">
    <property type="entry name" value="ABC_transporter-like_CS"/>
</dbReference>
<evidence type="ECO:0000256" key="8">
    <source>
        <dbReference type="RuleBase" id="RU364083"/>
    </source>
</evidence>
<dbReference type="InterPro" id="IPR005893">
    <property type="entry name" value="PotA-like"/>
</dbReference>
<dbReference type="InterPro" id="IPR027417">
    <property type="entry name" value="P-loop_NTPase"/>
</dbReference>
<evidence type="ECO:0000259" key="9">
    <source>
        <dbReference type="PROSITE" id="PS50893"/>
    </source>
</evidence>
<name>A0A1U7HMP0_9CYAN</name>
<evidence type="ECO:0000256" key="4">
    <source>
        <dbReference type="ARBA" id="ARBA00022741"/>
    </source>
</evidence>
<dbReference type="PROSITE" id="PS50893">
    <property type="entry name" value="ABC_TRANSPORTER_2"/>
    <property type="match status" value="1"/>
</dbReference>
<evidence type="ECO:0000256" key="2">
    <source>
        <dbReference type="ARBA" id="ARBA00022448"/>
    </source>
</evidence>
<sequence length="363" mass="41090">MQAVELVEVSKSFTSSRHKEFLAVDRLNLQIAQGEFFSLLGPSGCGKTTTLRMLAGFELPTSGDIYIYGEPMEQLPPFHRPVNTVFQNYALFPHLTVAQNVAFGLEMEKLPRAQIRSRVAEALEMVKLNGLEKRYPRQLSGGQQQRVALARALVKQPKVLLLDEPLGALDLKLRKEMQIELKHLQQQVGITFIYVTHDQEEALTMSDRMAVMSEGKILQVGEPIEIYEEPNSRFVADFIGETNLLTGKIIEQQGEQAIVLVDETLPIKVSYRDRLSVGQIVTIVIRPEKIAISSPQEGDRSGWLAKVEEAVYIGTDTRYLVRLTEQTVITIRQQNLHRSRIHFYQPGENVQINISPDNMRLIL</sequence>
<reference evidence="10 11" key="1">
    <citation type="submission" date="2016-11" db="EMBL/GenBank/DDBJ databases">
        <title>Draft Genome Sequences of Nine Cyanobacterial Strains from Diverse Habitats.</title>
        <authorList>
            <person name="Zhu T."/>
            <person name="Hou S."/>
            <person name="Lu X."/>
            <person name="Hess W.R."/>
        </authorList>
    </citation>
    <scope>NUCLEOTIDE SEQUENCE [LARGE SCALE GENOMIC DNA]</scope>
    <source>
        <strain evidence="10 11">NIES-593</strain>
    </source>
</reference>
<keyword evidence="6 8" id="KW-1278">Translocase</keyword>
<keyword evidence="7 8" id="KW-0472">Membrane</keyword>
<evidence type="ECO:0000313" key="11">
    <source>
        <dbReference type="Proteomes" id="UP000186868"/>
    </source>
</evidence>
<evidence type="ECO:0000256" key="3">
    <source>
        <dbReference type="ARBA" id="ARBA00022475"/>
    </source>
</evidence>
<keyword evidence="5 8" id="KW-0067">ATP-binding</keyword>
<dbReference type="EC" id="7.6.2.11" evidence="8"/>
<dbReference type="Proteomes" id="UP000186868">
    <property type="component" value="Unassembled WGS sequence"/>
</dbReference>
<evidence type="ECO:0000256" key="1">
    <source>
        <dbReference type="ARBA" id="ARBA00004417"/>
    </source>
</evidence>
<dbReference type="InterPro" id="IPR017879">
    <property type="entry name" value="PotA_ATP-bd"/>
</dbReference>
<evidence type="ECO:0000256" key="7">
    <source>
        <dbReference type="ARBA" id="ARBA00023136"/>
    </source>
</evidence>
<accession>A0A1U7HMP0</accession>
<dbReference type="Pfam" id="PF00005">
    <property type="entry name" value="ABC_tran"/>
    <property type="match status" value="1"/>
</dbReference>
<keyword evidence="4 8" id="KW-0547">Nucleotide-binding</keyword>
<dbReference type="InterPro" id="IPR013611">
    <property type="entry name" value="Transp-assoc_OB_typ2"/>
</dbReference>
<protein>
    <recommendedName>
        <fullName evidence="8">Spermidine/putrescine import ATP-binding protein PotA</fullName>
        <ecNumber evidence="8">7.6.2.11</ecNumber>
    </recommendedName>
</protein>
<dbReference type="GO" id="GO:0016887">
    <property type="term" value="F:ATP hydrolysis activity"/>
    <property type="evidence" value="ECO:0007669"/>
    <property type="project" value="InterPro"/>
</dbReference>
<dbReference type="NCBIfam" id="TIGR01187">
    <property type="entry name" value="potA"/>
    <property type="match status" value="1"/>
</dbReference>
<keyword evidence="3 8" id="KW-1003">Cell membrane</keyword>
<dbReference type="PANTHER" id="PTHR42781">
    <property type="entry name" value="SPERMIDINE/PUTRESCINE IMPORT ATP-BINDING PROTEIN POTA"/>
    <property type="match status" value="1"/>
</dbReference>
<dbReference type="CDD" id="cd03300">
    <property type="entry name" value="ABC_PotA_N"/>
    <property type="match status" value="1"/>
</dbReference>
<dbReference type="Gene3D" id="3.40.50.300">
    <property type="entry name" value="P-loop containing nucleotide triphosphate hydrolases"/>
    <property type="match status" value="1"/>
</dbReference>
<dbReference type="SUPFAM" id="SSF52540">
    <property type="entry name" value="P-loop containing nucleoside triphosphate hydrolases"/>
    <property type="match status" value="1"/>
</dbReference>
<dbReference type="InterPro" id="IPR050093">
    <property type="entry name" value="ABC_SmlMolc_Importer"/>
</dbReference>
<dbReference type="SUPFAM" id="SSF50331">
    <property type="entry name" value="MOP-like"/>
    <property type="match status" value="1"/>
</dbReference>